<gene>
    <name evidence="1" type="ORF">GYMLUDRAFT_176144</name>
</gene>
<dbReference type="AlphaFoldDB" id="A0A0D0CJF2"/>
<dbReference type="Proteomes" id="UP000053593">
    <property type="component" value="Unassembled WGS sequence"/>
</dbReference>
<evidence type="ECO:0000313" key="1">
    <source>
        <dbReference type="EMBL" id="KIK55128.1"/>
    </source>
</evidence>
<dbReference type="EMBL" id="KN834809">
    <property type="protein sequence ID" value="KIK55128.1"/>
    <property type="molecule type" value="Genomic_DNA"/>
</dbReference>
<sequence>IQQEEAPKGAALCDPAGSKQKKIRGHLSGIGINEQCHADGYEKLAKLALHMSSVGIPIYGMRDHVGKIQILCTVPNDRNEHVIGHVYLDFVEENGYVIPLQMTVDGGNETGIMYGFQHSLHFAYPPDLDESQYPTFVSLQSTDNIPVESMWSYWQKAKGTTICQVIASGYEQGFFIHQQNNLFQWLWPKIVQQHLDDF</sequence>
<organism evidence="1 2">
    <name type="scientific">Collybiopsis luxurians FD-317 M1</name>
    <dbReference type="NCBI Taxonomy" id="944289"/>
    <lineage>
        <taxon>Eukaryota</taxon>
        <taxon>Fungi</taxon>
        <taxon>Dikarya</taxon>
        <taxon>Basidiomycota</taxon>
        <taxon>Agaricomycotina</taxon>
        <taxon>Agaricomycetes</taxon>
        <taxon>Agaricomycetidae</taxon>
        <taxon>Agaricales</taxon>
        <taxon>Marasmiineae</taxon>
        <taxon>Omphalotaceae</taxon>
        <taxon>Collybiopsis</taxon>
        <taxon>Collybiopsis luxurians</taxon>
    </lineage>
</organism>
<feature type="non-terminal residue" evidence="1">
    <location>
        <position position="1"/>
    </location>
</feature>
<evidence type="ECO:0000313" key="2">
    <source>
        <dbReference type="Proteomes" id="UP000053593"/>
    </source>
</evidence>
<accession>A0A0D0CJF2</accession>
<keyword evidence="2" id="KW-1185">Reference proteome</keyword>
<name>A0A0D0CJF2_9AGAR</name>
<dbReference type="OrthoDB" id="6017046at2759"/>
<protein>
    <submittedName>
        <fullName evidence="1">Uncharacterized protein</fullName>
    </submittedName>
</protein>
<reference evidence="1 2" key="1">
    <citation type="submission" date="2014-04" db="EMBL/GenBank/DDBJ databases">
        <title>Evolutionary Origins and Diversification of the Mycorrhizal Mutualists.</title>
        <authorList>
            <consortium name="DOE Joint Genome Institute"/>
            <consortium name="Mycorrhizal Genomics Consortium"/>
            <person name="Kohler A."/>
            <person name="Kuo A."/>
            <person name="Nagy L.G."/>
            <person name="Floudas D."/>
            <person name="Copeland A."/>
            <person name="Barry K.W."/>
            <person name="Cichocki N."/>
            <person name="Veneault-Fourrey C."/>
            <person name="LaButti K."/>
            <person name="Lindquist E.A."/>
            <person name="Lipzen A."/>
            <person name="Lundell T."/>
            <person name="Morin E."/>
            <person name="Murat C."/>
            <person name="Riley R."/>
            <person name="Ohm R."/>
            <person name="Sun H."/>
            <person name="Tunlid A."/>
            <person name="Henrissat B."/>
            <person name="Grigoriev I.V."/>
            <person name="Hibbett D.S."/>
            <person name="Martin F."/>
        </authorList>
    </citation>
    <scope>NUCLEOTIDE SEQUENCE [LARGE SCALE GENOMIC DNA]</scope>
    <source>
        <strain evidence="1 2">FD-317 M1</strain>
    </source>
</reference>
<dbReference type="HOGENOM" id="CLU_039761_0_1_1"/>
<proteinExistence type="predicted"/>